<evidence type="ECO:0000313" key="2">
    <source>
        <dbReference type="Proteomes" id="UP000177167"/>
    </source>
</evidence>
<gene>
    <name evidence="1" type="ORF">A3J46_05980</name>
</gene>
<dbReference type="Pfam" id="PF13177">
    <property type="entry name" value="DNA_pol3_delta2"/>
    <property type="match status" value="1"/>
</dbReference>
<comment type="caution">
    <text evidence="1">The sequence shown here is derived from an EMBL/GenBank/DDBJ whole genome shotgun (WGS) entry which is preliminary data.</text>
</comment>
<sequence>MVWSVVGHDKNKKYFQTALKDGYLSHAYLFSGPEMIGKKLFAKDLVDLLNNRGSENNPDFISVGHSIENIRDLKSFLYVKPYYGPYKLALIDEAEKMTAEASNALLKILEEPSSSTVIILVSSKPKLLLPTIWSRCQEIKFQPLMGEDLISFLPSKLRAEDKNFLKQIASGRPGWIIKNAENAGEIRDSVQEFDKILKQGIFEKIQYAAKVVERENQVQLISDLIYWYSGQENKQAKLIKNLIQLSGIVSQSQYNHRLALENFLINSQ</sequence>
<protein>
    <recommendedName>
        <fullName evidence="3">DNA polymerase III subunit delta</fullName>
    </recommendedName>
</protein>
<dbReference type="EMBL" id="MGJP01000013">
    <property type="protein sequence ID" value="OGN10223.1"/>
    <property type="molecule type" value="Genomic_DNA"/>
</dbReference>
<name>A0A1F8FAQ6_9BACT</name>
<dbReference type="InterPro" id="IPR050238">
    <property type="entry name" value="DNA_Rep/Repair_Clamp_Loader"/>
</dbReference>
<dbReference type="GO" id="GO:0006261">
    <property type="term" value="P:DNA-templated DNA replication"/>
    <property type="evidence" value="ECO:0007669"/>
    <property type="project" value="TreeGrafter"/>
</dbReference>
<dbReference type="AlphaFoldDB" id="A0A1F8FAQ6"/>
<proteinExistence type="predicted"/>
<dbReference type="PANTHER" id="PTHR11669:SF8">
    <property type="entry name" value="DNA POLYMERASE III SUBUNIT DELTA"/>
    <property type="match status" value="1"/>
</dbReference>
<reference evidence="1 2" key="1">
    <citation type="journal article" date="2016" name="Nat. Commun.">
        <title>Thousands of microbial genomes shed light on interconnected biogeochemical processes in an aquifer system.</title>
        <authorList>
            <person name="Anantharaman K."/>
            <person name="Brown C.T."/>
            <person name="Hug L.A."/>
            <person name="Sharon I."/>
            <person name="Castelle C.J."/>
            <person name="Probst A.J."/>
            <person name="Thomas B.C."/>
            <person name="Singh A."/>
            <person name="Wilkins M.J."/>
            <person name="Karaoz U."/>
            <person name="Brodie E.L."/>
            <person name="Williams K.H."/>
            <person name="Hubbard S.S."/>
            <person name="Banfield J.F."/>
        </authorList>
    </citation>
    <scope>NUCLEOTIDE SEQUENCE [LARGE SCALE GENOMIC DNA]</scope>
</reference>
<organism evidence="1 2">
    <name type="scientific">Candidatus Yanofskybacteria bacterium RIFCSPHIGHO2_02_FULL_41_11</name>
    <dbReference type="NCBI Taxonomy" id="1802675"/>
    <lineage>
        <taxon>Bacteria</taxon>
        <taxon>Candidatus Yanofskyibacteriota</taxon>
    </lineage>
</organism>
<accession>A0A1F8FAQ6</accession>
<evidence type="ECO:0000313" key="1">
    <source>
        <dbReference type="EMBL" id="OGN10223.1"/>
    </source>
</evidence>
<evidence type="ECO:0008006" key="3">
    <source>
        <dbReference type="Google" id="ProtNLM"/>
    </source>
</evidence>
<dbReference type="Proteomes" id="UP000177167">
    <property type="component" value="Unassembled WGS sequence"/>
</dbReference>
<dbReference type="SUPFAM" id="SSF52540">
    <property type="entry name" value="P-loop containing nucleoside triphosphate hydrolases"/>
    <property type="match status" value="1"/>
</dbReference>
<dbReference type="Gene3D" id="3.40.50.300">
    <property type="entry name" value="P-loop containing nucleotide triphosphate hydrolases"/>
    <property type="match status" value="1"/>
</dbReference>
<dbReference type="InterPro" id="IPR027417">
    <property type="entry name" value="P-loop_NTPase"/>
</dbReference>
<dbReference type="PANTHER" id="PTHR11669">
    <property type="entry name" value="REPLICATION FACTOR C / DNA POLYMERASE III GAMMA-TAU SUBUNIT"/>
    <property type="match status" value="1"/>
</dbReference>